<keyword evidence="2" id="KW-1185">Reference proteome</keyword>
<evidence type="ECO:0008006" key="3">
    <source>
        <dbReference type="Google" id="ProtNLM"/>
    </source>
</evidence>
<dbReference type="EMBL" id="LVEN01000013">
    <property type="protein sequence ID" value="OCB75556.1"/>
    <property type="molecule type" value="Genomic_DNA"/>
</dbReference>
<organism evidence="1 2">
    <name type="scientific">Flavobacterium piscis</name>
    <dbReference type="NCBI Taxonomy" id="1114874"/>
    <lineage>
        <taxon>Bacteria</taxon>
        <taxon>Pseudomonadati</taxon>
        <taxon>Bacteroidota</taxon>
        <taxon>Flavobacteriia</taxon>
        <taxon>Flavobacteriales</taxon>
        <taxon>Flavobacteriaceae</taxon>
        <taxon>Flavobacterium</taxon>
    </lineage>
</organism>
<dbReference type="Proteomes" id="UP000093343">
    <property type="component" value="Unassembled WGS sequence"/>
</dbReference>
<evidence type="ECO:0000313" key="1">
    <source>
        <dbReference type="EMBL" id="OCB75556.1"/>
    </source>
</evidence>
<protein>
    <recommendedName>
        <fullName evidence="3">HNH endonuclease</fullName>
    </recommendedName>
</protein>
<name>A0ABX2XJR3_9FLAO</name>
<proteinExistence type="predicted"/>
<dbReference type="RefSeq" id="WP_065449162.1">
    <property type="nucleotide sequence ID" value="NZ_LVEN01000013.1"/>
</dbReference>
<gene>
    <name evidence="1" type="ORF">FLP_08805</name>
</gene>
<accession>A0ABX2XJR3</accession>
<evidence type="ECO:0000313" key="2">
    <source>
        <dbReference type="Proteomes" id="UP000093343"/>
    </source>
</evidence>
<reference evidence="2" key="1">
    <citation type="submission" date="2016-03" db="EMBL/GenBank/DDBJ databases">
        <title>Draft genome sequence of Paenibacillus glacialis DSM 22343.</title>
        <authorList>
            <person name="Shin S.-K."/>
            <person name="Yi H."/>
        </authorList>
    </citation>
    <scope>NUCLEOTIDE SEQUENCE [LARGE SCALE GENOMIC DNA]</scope>
    <source>
        <strain evidence="2">CCUG 60099</strain>
    </source>
</reference>
<sequence>MYKITKIEGFELTKETCFVCGKSADSREHIFPKWLQHKFNLWDQQITMANGTDISYRQLVVPCCKRCNTGFFSGLENKIANGTETDSDIWKWANKVHFALTLKDKFLDWDRKNPGYKIGDIISSSDPLEQSRHFLHCVSGVFKTDPDPFGSVFRFDFTSEQKYNFIHVINSSSICISFGDRGYVIFVRDGQFLKEQNVVMDDFHALLDKSLIEMTDMLFFYAKNIEYLERCTISLPAMIMPGKIVKLGRVIIRESKPVDKELLRAGCEWMGVTWIDPDDLQK</sequence>
<comment type="caution">
    <text evidence="1">The sequence shown here is derived from an EMBL/GenBank/DDBJ whole genome shotgun (WGS) entry which is preliminary data.</text>
</comment>